<sequence length="676" mass="75841">MFRSRFVLFLLILLFSVRNVHLNSTGKSQFEFTDEARGILCPFVSTEGMQCFDGQPLKRSGKQLDETTLKLPRGVGISIDRSTGRLKAPAVQLTYSPETGRTWTDGFTGEMFDIFNEVRLTPASKTVAAYNASRIQIFPNASQLYAVWRQSYADGRIRGGLLAHPPDLFYYMNEFSRNDNVLVLFQDIIGLYILTINPSTIQLNSFARDAISKLTRVFDPTLYEDFVDKWGTHIVTKSLIGGMIEEQAKVLRRLSGDEQSLFIQCLPFDHHQLLNSACTHYAHRNQIISKRRLGGNTQAVSRHEWKKSLSFAPAMLQILAMVPWSDFVSDESIKRNLHTMIRNREKLVDSNRDEAIQLLDTRLASCTKAILNLPVNARWEQNGITVAGGNGQGGNNNQLNWPWGLFVDDDNDQTIAIADSWNHRIIQYKRGDINGQVVAGGNGNGSRLDQLNNPTDVLIDEETDSLIIADKGNRRVVQWSRRSGTKQGEILIENIDSFALTMDEQRNLYISDHEKQEVRRYKIDRGDKTGTLVAGGNGQGSRLNQLYTPANLVVDRNQSLFVSDYHNNRVMKWNKGAAQGIVVAGGQGEGNSLMQIFNPNGIFVDNFGILYVGDAGNHRVIRWPQGSKQGTVVVGGNGGGAGANQFAHPRGLSFDRHGNLYVVDHFNYRVQRFNRI</sequence>
<feature type="chain" id="PRO_5035688204" description="MACPF domain-containing protein" evidence="5">
    <location>
        <begin position="23"/>
        <end position="676"/>
    </location>
</feature>
<feature type="signal peptide" evidence="5">
    <location>
        <begin position="1"/>
        <end position="22"/>
    </location>
</feature>
<comment type="caution">
    <text evidence="7">The sequence shown here is derived from an EMBL/GenBank/DDBJ whole genome shotgun (WGS) entry which is preliminary data.</text>
</comment>
<dbReference type="PANTHER" id="PTHR10680:SF28">
    <property type="entry name" value="SMP-30_GLUCONOLACTONASE_LRE-LIKE REGION DOMAIN-CONTAINING PROTEIN"/>
    <property type="match status" value="1"/>
</dbReference>
<evidence type="ECO:0000313" key="10">
    <source>
        <dbReference type="EMBL" id="CAF3960162.1"/>
    </source>
</evidence>
<evidence type="ECO:0000256" key="5">
    <source>
        <dbReference type="SAM" id="SignalP"/>
    </source>
</evidence>
<dbReference type="InterPro" id="IPR011042">
    <property type="entry name" value="6-blade_b-propeller_TolB-like"/>
</dbReference>
<dbReference type="Pfam" id="PF01823">
    <property type="entry name" value="MACPF"/>
    <property type="match status" value="1"/>
</dbReference>
<keyword evidence="1 5" id="KW-0732">Signal</keyword>
<evidence type="ECO:0000259" key="6">
    <source>
        <dbReference type="Pfam" id="PF01823"/>
    </source>
</evidence>
<dbReference type="EMBL" id="CAJOBH010003641">
    <property type="protein sequence ID" value="CAF3960162.1"/>
    <property type="molecule type" value="Genomic_DNA"/>
</dbReference>
<dbReference type="Proteomes" id="UP000663855">
    <property type="component" value="Unassembled WGS sequence"/>
</dbReference>
<evidence type="ECO:0000313" key="11">
    <source>
        <dbReference type="Proteomes" id="UP000663834"/>
    </source>
</evidence>
<dbReference type="EMBL" id="CAJOBJ010002767">
    <property type="protein sequence ID" value="CAF3939524.1"/>
    <property type="molecule type" value="Genomic_DNA"/>
</dbReference>
<dbReference type="EMBL" id="CAJNOV010017837">
    <property type="protein sequence ID" value="CAF1613103.1"/>
    <property type="molecule type" value="Genomic_DNA"/>
</dbReference>
<keyword evidence="3" id="KW-0325">Glycoprotein</keyword>
<dbReference type="SUPFAM" id="SSF101898">
    <property type="entry name" value="NHL repeat"/>
    <property type="match status" value="1"/>
</dbReference>
<feature type="repeat" description="NHL" evidence="4">
    <location>
        <begin position="393"/>
        <end position="431"/>
    </location>
</feature>
<dbReference type="InterPro" id="IPR020864">
    <property type="entry name" value="MACPF"/>
</dbReference>
<gene>
    <name evidence="10" type="ORF">BYL167_LOCUS11497</name>
    <name evidence="8" type="ORF">CJN711_LOCUS36778</name>
    <name evidence="9" type="ORF">GIL414_LOCUS8502</name>
    <name evidence="7" type="ORF">KQP761_LOCUS16680</name>
</gene>
<dbReference type="PANTHER" id="PTHR10680">
    <property type="entry name" value="PEPTIDYL-GLYCINE ALPHA-AMIDATING MONOOXYGENASE"/>
    <property type="match status" value="1"/>
</dbReference>
<dbReference type="PROSITE" id="PS51125">
    <property type="entry name" value="NHL"/>
    <property type="match status" value="1"/>
</dbReference>
<feature type="domain" description="MACPF" evidence="6">
    <location>
        <begin position="174"/>
        <end position="252"/>
    </location>
</feature>
<evidence type="ECO:0000313" key="8">
    <source>
        <dbReference type="EMBL" id="CAF1613103.1"/>
    </source>
</evidence>
<protein>
    <recommendedName>
        <fullName evidence="6">MACPF domain-containing protein</fullName>
    </recommendedName>
</protein>
<name>A0A815VLC6_9BILA</name>
<evidence type="ECO:0000256" key="2">
    <source>
        <dbReference type="ARBA" id="ARBA00022737"/>
    </source>
</evidence>
<dbReference type="Proteomes" id="UP000681720">
    <property type="component" value="Unassembled WGS sequence"/>
</dbReference>
<organism evidence="7 11">
    <name type="scientific">Rotaria magnacalcarata</name>
    <dbReference type="NCBI Taxonomy" id="392030"/>
    <lineage>
        <taxon>Eukaryota</taxon>
        <taxon>Metazoa</taxon>
        <taxon>Spiralia</taxon>
        <taxon>Gnathifera</taxon>
        <taxon>Rotifera</taxon>
        <taxon>Eurotatoria</taxon>
        <taxon>Bdelloidea</taxon>
        <taxon>Philodinida</taxon>
        <taxon>Philodinidae</taxon>
        <taxon>Rotaria</taxon>
    </lineage>
</organism>
<dbReference type="CDD" id="cd05819">
    <property type="entry name" value="NHL"/>
    <property type="match status" value="1"/>
</dbReference>
<dbReference type="Proteomes" id="UP000681967">
    <property type="component" value="Unassembled WGS sequence"/>
</dbReference>
<evidence type="ECO:0000256" key="3">
    <source>
        <dbReference type="ARBA" id="ARBA00023180"/>
    </source>
</evidence>
<reference evidence="7" key="1">
    <citation type="submission" date="2021-02" db="EMBL/GenBank/DDBJ databases">
        <authorList>
            <person name="Nowell W R."/>
        </authorList>
    </citation>
    <scope>NUCLEOTIDE SEQUENCE</scope>
</reference>
<accession>A0A815VLC6</accession>
<evidence type="ECO:0000313" key="7">
    <source>
        <dbReference type="EMBL" id="CAF1536734.1"/>
    </source>
</evidence>
<dbReference type="EMBL" id="CAJNOW010008414">
    <property type="protein sequence ID" value="CAF1536734.1"/>
    <property type="molecule type" value="Genomic_DNA"/>
</dbReference>
<dbReference type="InterPro" id="IPR001258">
    <property type="entry name" value="NHL_repeat"/>
</dbReference>
<evidence type="ECO:0000256" key="1">
    <source>
        <dbReference type="ARBA" id="ARBA00022729"/>
    </source>
</evidence>
<dbReference type="Gene3D" id="2.120.10.30">
    <property type="entry name" value="TolB, C-terminal domain"/>
    <property type="match status" value="2"/>
</dbReference>
<dbReference type="GO" id="GO:0005576">
    <property type="term" value="C:extracellular region"/>
    <property type="evidence" value="ECO:0007669"/>
    <property type="project" value="TreeGrafter"/>
</dbReference>
<proteinExistence type="predicted"/>
<evidence type="ECO:0000256" key="4">
    <source>
        <dbReference type="PROSITE-ProRule" id="PRU00504"/>
    </source>
</evidence>
<evidence type="ECO:0000313" key="9">
    <source>
        <dbReference type="EMBL" id="CAF3939524.1"/>
    </source>
</evidence>
<dbReference type="Gene3D" id="2.40.10.500">
    <property type="match status" value="1"/>
</dbReference>
<dbReference type="Proteomes" id="UP000663834">
    <property type="component" value="Unassembled WGS sequence"/>
</dbReference>
<dbReference type="AlphaFoldDB" id="A0A815VLC6"/>
<keyword evidence="2" id="KW-0677">Repeat</keyword>